<dbReference type="RefSeq" id="WP_089727128.1">
    <property type="nucleotide sequence ID" value="NZ_FNGI01000003.1"/>
</dbReference>
<gene>
    <name evidence="5" type="ORF">SAMN05661010_01500</name>
</gene>
<accession>A0A1G9JKR2</accession>
<evidence type="ECO:0000259" key="4">
    <source>
        <dbReference type="PROSITE" id="PS01124"/>
    </source>
</evidence>
<reference evidence="5 6" key="1">
    <citation type="submission" date="2016-10" db="EMBL/GenBank/DDBJ databases">
        <authorList>
            <person name="de Groot N.N."/>
        </authorList>
    </citation>
    <scope>NUCLEOTIDE SEQUENCE [LARGE SCALE GENOMIC DNA]</scope>
    <source>
        <strain evidence="5 6">DSM 14789</strain>
    </source>
</reference>
<dbReference type="SUPFAM" id="SSF46689">
    <property type="entry name" value="Homeodomain-like"/>
    <property type="match status" value="2"/>
</dbReference>
<dbReference type="OrthoDB" id="9783876at2"/>
<dbReference type="InterPro" id="IPR050204">
    <property type="entry name" value="AraC_XylS_family_regulators"/>
</dbReference>
<dbReference type="Gene3D" id="1.10.10.60">
    <property type="entry name" value="Homeodomain-like"/>
    <property type="match status" value="2"/>
</dbReference>
<name>A0A1G9JKR2_9GAMM</name>
<dbReference type="InterPro" id="IPR018062">
    <property type="entry name" value="HTH_AraC-typ_CS"/>
</dbReference>
<dbReference type="PANTHER" id="PTHR46796">
    <property type="entry name" value="HTH-TYPE TRANSCRIPTIONAL ACTIVATOR RHAS-RELATED"/>
    <property type="match status" value="1"/>
</dbReference>
<dbReference type="SMART" id="SM00342">
    <property type="entry name" value="HTH_ARAC"/>
    <property type="match status" value="1"/>
</dbReference>
<dbReference type="InterPro" id="IPR032783">
    <property type="entry name" value="AraC_lig"/>
</dbReference>
<proteinExistence type="predicted"/>
<protein>
    <submittedName>
        <fullName evidence="5">AraC-type DNA-binding protein</fullName>
    </submittedName>
</protein>
<evidence type="ECO:0000256" key="1">
    <source>
        <dbReference type="ARBA" id="ARBA00023015"/>
    </source>
</evidence>
<dbReference type="PROSITE" id="PS01124">
    <property type="entry name" value="HTH_ARAC_FAMILY_2"/>
    <property type="match status" value="1"/>
</dbReference>
<keyword evidence="2 5" id="KW-0238">DNA-binding</keyword>
<keyword evidence="1" id="KW-0805">Transcription regulation</keyword>
<feature type="domain" description="HTH araC/xylS-type" evidence="4">
    <location>
        <begin position="217"/>
        <end position="315"/>
    </location>
</feature>
<dbReference type="Proteomes" id="UP000198654">
    <property type="component" value="Unassembled WGS sequence"/>
</dbReference>
<evidence type="ECO:0000256" key="3">
    <source>
        <dbReference type="ARBA" id="ARBA00023163"/>
    </source>
</evidence>
<dbReference type="GO" id="GO:0043565">
    <property type="term" value="F:sequence-specific DNA binding"/>
    <property type="evidence" value="ECO:0007669"/>
    <property type="project" value="InterPro"/>
</dbReference>
<organism evidence="5 6">
    <name type="scientific">Modicisalibacter muralis</name>
    <dbReference type="NCBI Taxonomy" id="119000"/>
    <lineage>
        <taxon>Bacteria</taxon>
        <taxon>Pseudomonadati</taxon>
        <taxon>Pseudomonadota</taxon>
        <taxon>Gammaproteobacteria</taxon>
        <taxon>Oceanospirillales</taxon>
        <taxon>Halomonadaceae</taxon>
        <taxon>Modicisalibacter</taxon>
    </lineage>
</organism>
<dbReference type="AlphaFoldDB" id="A0A1G9JKR2"/>
<dbReference type="EMBL" id="FNGI01000003">
    <property type="protein sequence ID" value="SDL37826.1"/>
    <property type="molecule type" value="Genomic_DNA"/>
</dbReference>
<dbReference type="InterPro" id="IPR009057">
    <property type="entry name" value="Homeodomain-like_sf"/>
</dbReference>
<evidence type="ECO:0000313" key="6">
    <source>
        <dbReference type="Proteomes" id="UP000198654"/>
    </source>
</evidence>
<sequence length="326" mass="36052">MDAALDVLRMIRFTGGVFLDAEFTAPWCVAAQVTPEDCRPFTPMPERILAYHYVSAGRLLLQVDQDVPVMASAGHIVVLPRNDPHVLCSEMGCPPVSVDHLIQPMIGGELGRIVYGGGGETTRLLCGFLHSEMLGDSLIGILPSVMTFDVTEGAAGSWIESTFRFAADELAAGNVRSPAFLARLAELLFIEAVQRYLAGLPPEERAWLGGLRDPFVSRALTHLHDHPEQHWTTEMLARQVGLSRSAFAERFTELVGIPPMRYLARLRMKMAARRLRESLTSISRVALEAGYESEASFNKAFKRVFGAPPATWRREQRHPPDSPMAD</sequence>
<dbReference type="InterPro" id="IPR018060">
    <property type="entry name" value="HTH_AraC"/>
</dbReference>
<dbReference type="Pfam" id="PF12852">
    <property type="entry name" value="Cupin_6"/>
    <property type="match status" value="1"/>
</dbReference>
<dbReference type="PROSITE" id="PS00041">
    <property type="entry name" value="HTH_ARAC_FAMILY_1"/>
    <property type="match status" value="1"/>
</dbReference>
<dbReference type="PANTHER" id="PTHR46796:SF7">
    <property type="entry name" value="ARAC FAMILY TRANSCRIPTIONAL REGULATOR"/>
    <property type="match status" value="1"/>
</dbReference>
<dbReference type="InterPro" id="IPR020449">
    <property type="entry name" value="Tscrpt_reg_AraC-type_HTH"/>
</dbReference>
<keyword evidence="6" id="KW-1185">Reference proteome</keyword>
<dbReference type="Pfam" id="PF12833">
    <property type="entry name" value="HTH_18"/>
    <property type="match status" value="1"/>
</dbReference>
<dbReference type="STRING" id="119000.SAMN05661010_01500"/>
<evidence type="ECO:0000256" key="2">
    <source>
        <dbReference type="ARBA" id="ARBA00023125"/>
    </source>
</evidence>
<dbReference type="GO" id="GO:0003700">
    <property type="term" value="F:DNA-binding transcription factor activity"/>
    <property type="evidence" value="ECO:0007669"/>
    <property type="project" value="InterPro"/>
</dbReference>
<keyword evidence="3" id="KW-0804">Transcription</keyword>
<dbReference type="PRINTS" id="PR00032">
    <property type="entry name" value="HTHARAC"/>
</dbReference>
<evidence type="ECO:0000313" key="5">
    <source>
        <dbReference type="EMBL" id="SDL37826.1"/>
    </source>
</evidence>